<gene>
    <name evidence="1" type="ORF">ACFSUS_23145</name>
</gene>
<name>A0ABW5M982_9BACT</name>
<dbReference type="EMBL" id="JBHULN010000019">
    <property type="protein sequence ID" value="MFD2573555.1"/>
    <property type="molecule type" value="Genomic_DNA"/>
</dbReference>
<organism evidence="1 2">
    <name type="scientific">Spirosoma soli</name>
    <dbReference type="NCBI Taxonomy" id="1770529"/>
    <lineage>
        <taxon>Bacteria</taxon>
        <taxon>Pseudomonadati</taxon>
        <taxon>Bacteroidota</taxon>
        <taxon>Cytophagia</taxon>
        <taxon>Cytophagales</taxon>
        <taxon>Cytophagaceae</taxon>
        <taxon>Spirosoma</taxon>
    </lineage>
</organism>
<accession>A0ABW5M982</accession>
<proteinExistence type="predicted"/>
<sequence length="241" mass="26089">MTYVVNRWPKIIISVAVLAVLGCEPTSTEPENPFGDGNGKITFYTKQDCKVGNLTLSVDGNFVGTLKNYHTNGASCDDKSAVSFTSRAGTYSVTIKSDIGTSATGTFAIENGKCSTMEISCDQLQGQTIPSNYDNQGTITVRSRNIQVSVWDGGSLIDGDIVTMVFNGQNVVQNLRIDANKRIYTFTNISARSWLGIIAISEGTNPPCTPDIEVNDGFSRQKFVIRSYKNTPGAFALKVQL</sequence>
<comment type="caution">
    <text evidence="1">The sequence shown here is derived from an EMBL/GenBank/DDBJ whole genome shotgun (WGS) entry which is preliminary data.</text>
</comment>
<dbReference type="PROSITE" id="PS51257">
    <property type="entry name" value="PROKAR_LIPOPROTEIN"/>
    <property type="match status" value="1"/>
</dbReference>
<dbReference type="Proteomes" id="UP001597469">
    <property type="component" value="Unassembled WGS sequence"/>
</dbReference>
<keyword evidence="2" id="KW-1185">Reference proteome</keyword>
<evidence type="ECO:0008006" key="3">
    <source>
        <dbReference type="Google" id="ProtNLM"/>
    </source>
</evidence>
<reference evidence="2" key="1">
    <citation type="journal article" date="2019" name="Int. J. Syst. Evol. Microbiol.">
        <title>The Global Catalogue of Microorganisms (GCM) 10K type strain sequencing project: providing services to taxonomists for standard genome sequencing and annotation.</title>
        <authorList>
            <consortium name="The Broad Institute Genomics Platform"/>
            <consortium name="The Broad Institute Genome Sequencing Center for Infectious Disease"/>
            <person name="Wu L."/>
            <person name="Ma J."/>
        </authorList>
    </citation>
    <scope>NUCLEOTIDE SEQUENCE [LARGE SCALE GENOMIC DNA]</scope>
    <source>
        <strain evidence="2">KCTC 42805</strain>
    </source>
</reference>
<evidence type="ECO:0000313" key="2">
    <source>
        <dbReference type="Proteomes" id="UP001597469"/>
    </source>
</evidence>
<evidence type="ECO:0000313" key="1">
    <source>
        <dbReference type="EMBL" id="MFD2573555.1"/>
    </source>
</evidence>
<protein>
    <recommendedName>
        <fullName evidence="3">Lipoprotein</fullName>
    </recommendedName>
</protein>
<dbReference type="RefSeq" id="WP_381526348.1">
    <property type="nucleotide sequence ID" value="NZ_JBHULN010000019.1"/>
</dbReference>